<gene>
    <name evidence="1" type="ORF">WM2015_3005</name>
</gene>
<dbReference type="InterPro" id="IPR050816">
    <property type="entry name" value="Flavin-dep_Halogenase_NPB"/>
</dbReference>
<dbReference type="PANTHER" id="PTHR43747">
    <property type="entry name" value="FAD-BINDING PROTEIN"/>
    <property type="match status" value="1"/>
</dbReference>
<sequence>MNAKSLQELPERVDVAVIGGGPAGSTLAALVAREGHSVLVLEKDEHPRFHIGESLLPHNLQIFRRLGLLDAVREIGVDKLGVDFTSHEPDAQAQEIRFAEALDLVPGCEQAFQVRRSDFDRLLFEHAGKSGAELATGVRVGSVDLEGDPVLDLVQDGERRRIEARFVVDASGRDALLARQLKLQERNREHGTAALYGHFKGVPRREGDSAGNISIYWFDEGWIWMIPLPDGVMSVGAVCNPDYLRSRRGAVQEFFDATLQRNPQAWARMREAECISPITATGNYSYRSRQLSGPNWLMVGDAGVFVDPVFSSGVYFGMHSAECGAEVVLAELAGDRTAARQARRRHRQRLSRGVRELSWFIYRFPAPGLKRLFLNPRNVFGLKQAIVAVLAGDVFDNPRIFRRLRLFRLIYLISSLADGRAAWRARQQRRYNARVEFDGVA</sequence>
<proteinExistence type="predicted"/>
<keyword evidence="2" id="KW-1185">Reference proteome</keyword>
<dbReference type="STRING" id="1579979.WM2015_3005"/>
<dbReference type="Pfam" id="PF01494">
    <property type="entry name" value="FAD_binding_3"/>
    <property type="match status" value="1"/>
</dbReference>
<dbReference type="SUPFAM" id="SSF51905">
    <property type="entry name" value="FAD/NAD(P)-binding domain"/>
    <property type="match status" value="1"/>
</dbReference>
<dbReference type="RefSeq" id="WP_211260943.1">
    <property type="nucleotide sequence ID" value="NZ_CP012154.1"/>
</dbReference>
<dbReference type="InterPro" id="IPR002938">
    <property type="entry name" value="FAD-bd"/>
</dbReference>
<protein>
    <submittedName>
        <fullName evidence="1">Hydroxylase</fullName>
    </submittedName>
</protein>
<dbReference type="PATRIC" id="fig|1579979.3.peg.3074"/>
<dbReference type="Gene3D" id="3.50.50.60">
    <property type="entry name" value="FAD/NAD(P)-binding domain"/>
    <property type="match status" value="1"/>
</dbReference>
<reference evidence="1 2" key="1">
    <citation type="submission" date="2015-07" db="EMBL/GenBank/DDBJ databases">
        <authorList>
            <person name="Noorani M."/>
        </authorList>
    </citation>
    <scope>NUCLEOTIDE SEQUENCE [LARGE SCALE GENOMIC DNA]</scope>
    <source>
        <strain evidence="1 2">KCTC 42284</strain>
    </source>
</reference>
<dbReference type="Proteomes" id="UP000066624">
    <property type="component" value="Chromosome"/>
</dbReference>
<dbReference type="AlphaFoldDB" id="A0A0K0Y087"/>
<dbReference type="GO" id="GO:0071949">
    <property type="term" value="F:FAD binding"/>
    <property type="evidence" value="ECO:0007669"/>
    <property type="project" value="InterPro"/>
</dbReference>
<dbReference type="InterPro" id="IPR036188">
    <property type="entry name" value="FAD/NAD-bd_sf"/>
</dbReference>
<dbReference type="PANTHER" id="PTHR43747:SF1">
    <property type="entry name" value="SLR1998 PROTEIN"/>
    <property type="match status" value="1"/>
</dbReference>
<dbReference type="EMBL" id="CP012154">
    <property type="protein sequence ID" value="AKS43358.1"/>
    <property type="molecule type" value="Genomic_DNA"/>
</dbReference>
<evidence type="ECO:0000313" key="1">
    <source>
        <dbReference type="EMBL" id="AKS43358.1"/>
    </source>
</evidence>
<dbReference type="PRINTS" id="PR00420">
    <property type="entry name" value="RNGMNOXGNASE"/>
</dbReference>
<accession>A0A0K0Y087</accession>
<organism evidence="1 2">
    <name type="scientific">Wenzhouxiangella marina</name>
    <dbReference type="NCBI Taxonomy" id="1579979"/>
    <lineage>
        <taxon>Bacteria</taxon>
        <taxon>Pseudomonadati</taxon>
        <taxon>Pseudomonadota</taxon>
        <taxon>Gammaproteobacteria</taxon>
        <taxon>Chromatiales</taxon>
        <taxon>Wenzhouxiangellaceae</taxon>
        <taxon>Wenzhouxiangella</taxon>
    </lineage>
</organism>
<evidence type="ECO:0000313" key="2">
    <source>
        <dbReference type="Proteomes" id="UP000066624"/>
    </source>
</evidence>
<dbReference type="KEGG" id="wma:WM2015_3005"/>
<name>A0A0K0Y087_9GAMM</name>